<dbReference type="AlphaFoldDB" id="A0A381SIU7"/>
<dbReference type="Gene3D" id="3.40.605.10">
    <property type="entry name" value="Aldehyde Dehydrogenase, Chain A, domain 1"/>
    <property type="match status" value="1"/>
</dbReference>
<dbReference type="InterPro" id="IPR005931">
    <property type="entry name" value="P5CDH/ALDH4A1"/>
</dbReference>
<dbReference type="UniPathway" id="UPA00261">
    <property type="reaction ID" value="UER00374"/>
</dbReference>
<dbReference type="NCBIfam" id="TIGR01236">
    <property type="entry name" value="D1pyr5carbox1"/>
    <property type="match status" value="1"/>
</dbReference>
<dbReference type="GO" id="GO:0010133">
    <property type="term" value="P:L-proline catabolic process to L-glutamate"/>
    <property type="evidence" value="ECO:0007669"/>
    <property type="project" value="UniProtKB-UniPathway"/>
</dbReference>
<dbReference type="EMBL" id="UINC01002878">
    <property type="protein sequence ID" value="SVA01183.1"/>
    <property type="molecule type" value="Genomic_DNA"/>
</dbReference>
<evidence type="ECO:0000256" key="7">
    <source>
        <dbReference type="ARBA" id="ARBA00032259"/>
    </source>
</evidence>
<feature type="domain" description="Aldehyde dehydrogenase" evidence="9">
    <location>
        <begin position="59"/>
        <end position="512"/>
    </location>
</feature>
<comment type="pathway">
    <text evidence="1">Amino-acid degradation; L-proline degradation into L-glutamate; L-glutamate from L-proline: step 2/2.</text>
</comment>
<evidence type="ECO:0000256" key="8">
    <source>
        <dbReference type="ARBA" id="ARBA00048142"/>
    </source>
</evidence>
<evidence type="ECO:0000313" key="10">
    <source>
        <dbReference type="EMBL" id="SVA01183.1"/>
    </source>
</evidence>
<dbReference type="SUPFAM" id="SSF53720">
    <property type="entry name" value="ALDH-like"/>
    <property type="match status" value="1"/>
</dbReference>
<protein>
    <recommendedName>
        <fullName evidence="7">L-glutamate gamma-semialdehyde dehydrogenase</fullName>
        <ecNumber evidence="3">1.2.1.88</ecNumber>
    </recommendedName>
    <alternativeName>
        <fullName evidence="7">L-glutamate gamma-semialdehyde dehydrogenase</fullName>
    </alternativeName>
</protein>
<dbReference type="GO" id="GO:0003842">
    <property type="term" value="F:L-glutamate gamma-semialdehyde dehydrogenase activity"/>
    <property type="evidence" value="ECO:0007669"/>
    <property type="project" value="UniProtKB-EC"/>
</dbReference>
<dbReference type="InterPro" id="IPR016163">
    <property type="entry name" value="Ald_DH_C"/>
</dbReference>
<evidence type="ECO:0000256" key="1">
    <source>
        <dbReference type="ARBA" id="ARBA00004786"/>
    </source>
</evidence>
<gene>
    <name evidence="10" type="ORF">METZ01_LOCUS54037</name>
</gene>
<evidence type="ECO:0000256" key="4">
    <source>
        <dbReference type="ARBA" id="ARBA00023002"/>
    </source>
</evidence>
<dbReference type="CDD" id="cd07123">
    <property type="entry name" value="ALDH_F4-17_P5CDH"/>
    <property type="match status" value="1"/>
</dbReference>
<comment type="similarity">
    <text evidence="2">Belongs to the aldehyde dehydrogenase family.</text>
</comment>
<dbReference type="InterPro" id="IPR050485">
    <property type="entry name" value="Proline_metab_enzyme"/>
</dbReference>
<dbReference type="Pfam" id="PF00171">
    <property type="entry name" value="Aldedh"/>
    <property type="match status" value="1"/>
</dbReference>
<comment type="catalytic activity">
    <reaction evidence="8">
        <text>L-glutamate 5-semialdehyde + NAD(+) + H2O = L-glutamate + NADH + 2 H(+)</text>
        <dbReference type="Rhea" id="RHEA:30235"/>
        <dbReference type="ChEBI" id="CHEBI:15377"/>
        <dbReference type="ChEBI" id="CHEBI:15378"/>
        <dbReference type="ChEBI" id="CHEBI:29985"/>
        <dbReference type="ChEBI" id="CHEBI:57540"/>
        <dbReference type="ChEBI" id="CHEBI:57945"/>
        <dbReference type="ChEBI" id="CHEBI:58066"/>
        <dbReference type="EC" id="1.2.1.88"/>
    </reaction>
</comment>
<dbReference type="FunFam" id="3.40.605.10:FF:000006">
    <property type="entry name" value="1-pyrroline-5-carboxylate dehydrogenase"/>
    <property type="match status" value="1"/>
</dbReference>
<dbReference type="InterPro" id="IPR016160">
    <property type="entry name" value="Ald_DH_CS_CYS"/>
</dbReference>
<keyword evidence="6" id="KW-0642">Proline metabolism</keyword>
<dbReference type="InterPro" id="IPR016161">
    <property type="entry name" value="Ald_DH/histidinol_DH"/>
</dbReference>
<dbReference type="InterPro" id="IPR016162">
    <property type="entry name" value="Ald_DH_N"/>
</dbReference>
<evidence type="ECO:0000256" key="5">
    <source>
        <dbReference type="ARBA" id="ARBA00023027"/>
    </source>
</evidence>
<organism evidence="10">
    <name type="scientific">marine metagenome</name>
    <dbReference type="NCBI Taxonomy" id="408172"/>
    <lineage>
        <taxon>unclassified sequences</taxon>
        <taxon>metagenomes</taxon>
        <taxon>ecological metagenomes</taxon>
    </lineage>
</organism>
<evidence type="ECO:0000256" key="2">
    <source>
        <dbReference type="ARBA" id="ARBA00009986"/>
    </source>
</evidence>
<keyword evidence="4" id="KW-0560">Oxidoreductase</keyword>
<sequence>MKKNTFQLPKRINEETKDYIKGSKERKEVIETYNSMFSEKIDIPLYIGEKEIFTKNKKNITPPHDHQKVVGTYSLCEETHVKDAIKSALDIKNEWTNTAWEERASIFLKAADLIAGPYRSKINAATMIGQSKSIFQAEIDAACEFVDFLKFNIIYMSEIYKEQPITVGNVSNRLEYRPLEGFVYAITPFNFTAIGGNLCASAALMGNVILWKPSDHQIYSAKVIMDIFNEAGLPKGVINMVTGDPEMVTNIALENPNLSGIHFTGSTHVFKGLWSKVGENINIYKDYPRIVGETGGKDFIVSHPSSDSKVVSTAILRGAFEYQGQKCSAASRVYLPESKSDEILENLKTQIRTIKMGSPINFKNFMTAVIHKNSFDKIVKYIKKAKNDEEAEILIGGDYDDSKGYFISPTVILTTNPNYITMTEEIFGPVVTIFIYPDKEWKDILKLVDKTSIYALTGAFISKDKESIDYALKHLRYSAGNFYINDKPSGAVVGQQPFGGSRASGTNDKAGSKLNLLRWVSPRLIKENLSPPTDYPYPYME</sequence>
<dbReference type="PANTHER" id="PTHR42862">
    <property type="entry name" value="DELTA-1-PYRROLINE-5-CARBOXYLATE DEHYDROGENASE 1, ISOFORM A-RELATED"/>
    <property type="match status" value="1"/>
</dbReference>
<evidence type="ECO:0000256" key="6">
    <source>
        <dbReference type="ARBA" id="ARBA00023062"/>
    </source>
</evidence>
<proteinExistence type="inferred from homology"/>
<evidence type="ECO:0000256" key="3">
    <source>
        <dbReference type="ARBA" id="ARBA00012884"/>
    </source>
</evidence>
<dbReference type="EC" id="1.2.1.88" evidence="3"/>
<dbReference type="PROSITE" id="PS00070">
    <property type="entry name" value="ALDEHYDE_DEHYDR_CYS"/>
    <property type="match status" value="1"/>
</dbReference>
<accession>A0A381SIU7</accession>
<dbReference type="InterPro" id="IPR015590">
    <property type="entry name" value="Aldehyde_DH_dom"/>
</dbReference>
<evidence type="ECO:0000259" key="9">
    <source>
        <dbReference type="Pfam" id="PF00171"/>
    </source>
</evidence>
<keyword evidence="5" id="KW-0520">NAD</keyword>
<dbReference type="GO" id="GO:0009898">
    <property type="term" value="C:cytoplasmic side of plasma membrane"/>
    <property type="evidence" value="ECO:0007669"/>
    <property type="project" value="TreeGrafter"/>
</dbReference>
<dbReference type="PANTHER" id="PTHR42862:SF1">
    <property type="entry name" value="DELTA-1-PYRROLINE-5-CARBOXYLATE DEHYDROGENASE 2, ISOFORM A-RELATED"/>
    <property type="match status" value="1"/>
</dbReference>
<dbReference type="Gene3D" id="3.40.309.10">
    <property type="entry name" value="Aldehyde Dehydrogenase, Chain A, domain 2"/>
    <property type="match status" value="1"/>
</dbReference>
<reference evidence="10" key="1">
    <citation type="submission" date="2018-05" db="EMBL/GenBank/DDBJ databases">
        <authorList>
            <person name="Lanie J.A."/>
            <person name="Ng W.-L."/>
            <person name="Kazmierczak K.M."/>
            <person name="Andrzejewski T.M."/>
            <person name="Davidsen T.M."/>
            <person name="Wayne K.J."/>
            <person name="Tettelin H."/>
            <person name="Glass J.I."/>
            <person name="Rusch D."/>
            <person name="Podicherti R."/>
            <person name="Tsui H.-C.T."/>
            <person name="Winkler M.E."/>
        </authorList>
    </citation>
    <scope>NUCLEOTIDE SEQUENCE</scope>
</reference>
<dbReference type="FunFam" id="3.40.309.10:FF:000005">
    <property type="entry name" value="1-pyrroline-5-carboxylate dehydrogenase 1"/>
    <property type="match status" value="1"/>
</dbReference>
<name>A0A381SIU7_9ZZZZ</name>